<dbReference type="EMBL" id="FAXA01000314">
    <property type="protein sequence ID" value="CUV02788.1"/>
    <property type="molecule type" value="Genomic_DNA"/>
</dbReference>
<organism evidence="1">
    <name type="scientific">hydrothermal vent metagenome</name>
    <dbReference type="NCBI Taxonomy" id="652676"/>
    <lineage>
        <taxon>unclassified sequences</taxon>
        <taxon>metagenomes</taxon>
        <taxon>ecological metagenomes</taxon>
    </lineage>
</organism>
<protein>
    <submittedName>
        <fullName evidence="1">Uncharacterized protein</fullName>
    </submittedName>
</protein>
<accession>A0A160VA32</accession>
<proteinExistence type="predicted"/>
<gene>
    <name evidence="1" type="ORF">MGWOODY_Clf2399</name>
</gene>
<reference evidence="1" key="1">
    <citation type="submission" date="2015-10" db="EMBL/GenBank/DDBJ databases">
        <authorList>
            <person name="Gilbert D.G."/>
        </authorList>
    </citation>
    <scope>NUCLEOTIDE SEQUENCE</scope>
</reference>
<dbReference type="AlphaFoldDB" id="A0A160VA32"/>
<evidence type="ECO:0000313" key="1">
    <source>
        <dbReference type="EMBL" id="CUV02788.1"/>
    </source>
</evidence>
<name>A0A160VA32_9ZZZZ</name>
<sequence length="42" mass="4654">MKAQRLKLRYVVLQSVSYDVLMAVVTFPSPGSVVNNQAITDD</sequence>